<keyword evidence="2" id="KW-0472">Membrane</keyword>
<organism evidence="3 4">
    <name type="scientific">Curtobacterium oceanosedimentum</name>
    <dbReference type="NCBI Taxonomy" id="465820"/>
    <lineage>
        <taxon>Bacteria</taxon>
        <taxon>Bacillati</taxon>
        <taxon>Actinomycetota</taxon>
        <taxon>Actinomycetes</taxon>
        <taxon>Micrococcales</taxon>
        <taxon>Microbacteriaceae</taxon>
        <taxon>Curtobacterium</taxon>
    </lineage>
</organism>
<dbReference type="EMBL" id="LDRB01000027">
    <property type="protein sequence ID" value="KTR40785.1"/>
    <property type="molecule type" value="Genomic_DNA"/>
</dbReference>
<evidence type="ECO:0000313" key="3">
    <source>
        <dbReference type="EMBL" id="KTR40785.1"/>
    </source>
</evidence>
<reference evidence="3 4" key="1">
    <citation type="journal article" date="2016" name="Front. Microbiol.">
        <title>Genomic Resource of Rice Seed Associated Bacteria.</title>
        <authorList>
            <person name="Midha S."/>
            <person name="Bansal K."/>
            <person name="Sharma S."/>
            <person name="Kumar N."/>
            <person name="Patil P.P."/>
            <person name="Chaudhry V."/>
            <person name="Patil P.B."/>
        </authorList>
    </citation>
    <scope>NUCLEOTIDE SEQUENCE [LARGE SCALE GENOMIC DNA]</scope>
    <source>
        <strain evidence="3 4">NS263</strain>
    </source>
</reference>
<feature type="region of interest" description="Disordered" evidence="1">
    <location>
        <begin position="200"/>
        <end position="248"/>
    </location>
</feature>
<keyword evidence="2" id="KW-0812">Transmembrane</keyword>
<dbReference type="RefSeq" id="WP_082688359.1">
    <property type="nucleotide sequence ID" value="NZ_LDRB01000027.1"/>
</dbReference>
<evidence type="ECO:0000313" key="4">
    <source>
        <dbReference type="Proteomes" id="UP000078335"/>
    </source>
</evidence>
<name>A0ABR5S7B1_9MICO</name>
<comment type="caution">
    <text evidence="3">The sequence shown here is derived from an EMBL/GenBank/DDBJ whole genome shotgun (WGS) entry which is preliminary data.</text>
</comment>
<protein>
    <submittedName>
        <fullName evidence="3">Membrane protein</fullName>
    </submittedName>
</protein>
<keyword evidence="2" id="KW-1133">Transmembrane helix</keyword>
<gene>
    <name evidence="3" type="ORF">NS263_07000</name>
</gene>
<dbReference type="PANTHER" id="PTHR40078">
    <property type="entry name" value="INTEGRAL MEMBRANE PROTEIN-RELATED"/>
    <property type="match status" value="1"/>
</dbReference>
<evidence type="ECO:0000256" key="1">
    <source>
        <dbReference type="SAM" id="MobiDB-lite"/>
    </source>
</evidence>
<dbReference type="InterPro" id="IPR038750">
    <property type="entry name" value="YczE/YyaS-like"/>
</dbReference>
<sequence>MSRSTTLALRFVQLAVGLFLYGASTALQVRAVVGVGSWTVLTQGLENVLPWSFGVVTVVSSVVILLLWIPLRQKPGIGTLCNVLAIGPSADLVLWLVPEPDGLVARVLLFAAGLALLAVATACYIGAGLGAGARDGLMVGVHERFGWPLWLARTVIEVTVVLVGWLLGGDVGVGTVVAAFAIGPMVQPLMPLFRRLPWSPTRTDDGTTRSVHGSGTTPGGDETAAARVAPCDSESRPTATPARSSAVR</sequence>
<feature type="transmembrane region" description="Helical" evidence="2">
    <location>
        <begin position="103"/>
        <end position="127"/>
    </location>
</feature>
<keyword evidence="4" id="KW-1185">Reference proteome</keyword>
<proteinExistence type="predicted"/>
<accession>A0ABR5S7B1</accession>
<feature type="compositionally biased region" description="Polar residues" evidence="1">
    <location>
        <begin position="236"/>
        <end position="248"/>
    </location>
</feature>
<dbReference type="Pfam" id="PF19700">
    <property type="entry name" value="DUF6198"/>
    <property type="match status" value="1"/>
</dbReference>
<feature type="transmembrane region" description="Helical" evidence="2">
    <location>
        <begin position="49"/>
        <end position="69"/>
    </location>
</feature>
<feature type="transmembrane region" description="Helical" evidence="2">
    <location>
        <begin position="76"/>
        <end position="97"/>
    </location>
</feature>
<dbReference type="PANTHER" id="PTHR40078:SF1">
    <property type="entry name" value="INTEGRAL MEMBRANE PROTEIN"/>
    <property type="match status" value="1"/>
</dbReference>
<evidence type="ECO:0000256" key="2">
    <source>
        <dbReference type="SAM" id="Phobius"/>
    </source>
</evidence>
<dbReference type="Proteomes" id="UP000078335">
    <property type="component" value="Unassembled WGS sequence"/>
</dbReference>